<evidence type="ECO:0000313" key="1">
    <source>
        <dbReference type="EMBL" id="MBJ7883213.1"/>
    </source>
</evidence>
<organism evidence="1 2">
    <name type="scientific">Gelidibacter salicanalis</name>
    <dbReference type="NCBI Taxonomy" id="291193"/>
    <lineage>
        <taxon>Bacteria</taxon>
        <taxon>Pseudomonadati</taxon>
        <taxon>Bacteroidota</taxon>
        <taxon>Flavobacteriia</taxon>
        <taxon>Flavobacteriales</taxon>
        <taxon>Flavobacteriaceae</taxon>
        <taxon>Gelidibacter</taxon>
    </lineage>
</organism>
<name>A0A934NL00_9FLAO</name>
<dbReference type="Proteomes" id="UP000662373">
    <property type="component" value="Unassembled WGS sequence"/>
</dbReference>
<comment type="caution">
    <text evidence="1">The sequence shown here is derived from an EMBL/GenBank/DDBJ whole genome shotgun (WGS) entry which is preliminary data.</text>
</comment>
<dbReference type="AlphaFoldDB" id="A0A934NL00"/>
<dbReference type="EMBL" id="JAEHJZ010000328">
    <property type="protein sequence ID" value="MBJ7883213.1"/>
    <property type="molecule type" value="Genomic_DNA"/>
</dbReference>
<feature type="non-terminal residue" evidence="1">
    <location>
        <position position="91"/>
    </location>
</feature>
<proteinExistence type="predicted"/>
<feature type="non-terminal residue" evidence="1">
    <location>
        <position position="1"/>
    </location>
</feature>
<evidence type="ECO:0000313" key="2">
    <source>
        <dbReference type="Proteomes" id="UP000662373"/>
    </source>
</evidence>
<reference evidence="1 2" key="1">
    <citation type="submission" date="2020-09" db="EMBL/GenBank/DDBJ databases">
        <title>Draft genome of Gelidibacter salicanalis PAMC21136.</title>
        <authorList>
            <person name="Park H."/>
        </authorList>
    </citation>
    <scope>NUCLEOTIDE SEQUENCE [LARGE SCALE GENOMIC DNA]</scope>
    <source>
        <strain evidence="1 2">PAMC21136</strain>
    </source>
</reference>
<accession>A0A934NL00</accession>
<gene>
    <name evidence="1" type="ORF">JEM65_21575</name>
</gene>
<keyword evidence="2" id="KW-1185">Reference proteome</keyword>
<protein>
    <submittedName>
        <fullName evidence="1">Uncharacterized protein</fullName>
    </submittedName>
</protein>
<sequence>LLSSHIISDIELIADHLIFIKSGEILLDISKSKLLDDYSILECKSKDLEMVKEIALAYTYKNKDLIEVLVSNDKVIPDRFFRKNSSLNEIT</sequence>